<evidence type="ECO:0000256" key="3">
    <source>
        <dbReference type="ARBA" id="ARBA00022741"/>
    </source>
</evidence>
<evidence type="ECO:0000313" key="17">
    <source>
        <dbReference type="EMBL" id="SCW01632.1"/>
    </source>
</evidence>
<dbReference type="FunFam" id="3.40.50.300:FF:000849">
    <property type="entry name" value="ATP-dependent RNA helicase DBP5"/>
    <property type="match status" value="1"/>
</dbReference>
<keyword evidence="6 13" id="KW-0067">ATP-binding</keyword>
<evidence type="ECO:0000256" key="8">
    <source>
        <dbReference type="ARBA" id="ARBA00023242"/>
    </source>
</evidence>
<feature type="domain" description="DEAD-box RNA helicase Q" evidence="16">
    <location>
        <begin position="23"/>
        <end position="51"/>
    </location>
</feature>
<dbReference type="SMART" id="SM00487">
    <property type="entry name" value="DEXDc"/>
    <property type="match status" value="1"/>
</dbReference>
<comment type="catalytic activity">
    <reaction evidence="11">
        <text>ATP + H2O = ADP + phosphate + H(+)</text>
        <dbReference type="Rhea" id="RHEA:13065"/>
        <dbReference type="ChEBI" id="CHEBI:15377"/>
        <dbReference type="ChEBI" id="CHEBI:15378"/>
        <dbReference type="ChEBI" id="CHEBI:30616"/>
        <dbReference type="ChEBI" id="CHEBI:43474"/>
        <dbReference type="ChEBI" id="CHEBI:456216"/>
        <dbReference type="EC" id="3.6.4.13"/>
    </reaction>
</comment>
<feature type="domain" description="Helicase ATP-binding" evidence="14">
    <location>
        <begin position="54"/>
        <end position="226"/>
    </location>
</feature>
<comment type="subcellular location">
    <subcellularLocation>
        <location evidence="1">Nucleus</location>
    </subcellularLocation>
</comment>
<evidence type="ECO:0000256" key="12">
    <source>
        <dbReference type="PROSITE-ProRule" id="PRU00552"/>
    </source>
</evidence>
<dbReference type="PROSITE" id="PS51192">
    <property type="entry name" value="HELICASE_ATP_BIND_1"/>
    <property type="match status" value="1"/>
</dbReference>
<name>A0A1G4MCX2_LACFM</name>
<evidence type="ECO:0000256" key="13">
    <source>
        <dbReference type="RuleBase" id="RU000492"/>
    </source>
</evidence>
<dbReference type="PANTHER" id="PTHR47958">
    <property type="entry name" value="ATP-DEPENDENT RNA HELICASE DBP3"/>
    <property type="match status" value="1"/>
</dbReference>
<dbReference type="Pfam" id="PF00271">
    <property type="entry name" value="Helicase_C"/>
    <property type="match status" value="1"/>
</dbReference>
<evidence type="ECO:0000259" key="16">
    <source>
        <dbReference type="PROSITE" id="PS51195"/>
    </source>
</evidence>
<evidence type="ECO:0000256" key="6">
    <source>
        <dbReference type="ARBA" id="ARBA00022840"/>
    </source>
</evidence>
<keyword evidence="7" id="KW-0694">RNA-binding</keyword>
<dbReference type="InterPro" id="IPR014001">
    <property type="entry name" value="Helicase_ATP-bd"/>
</dbReference>
<dbReference type="InterPro" id="IPR014014">
    <property type="entry name" value="RNA_helicase_DEAD_Q_motif"/>
</dbReference>
<evidence type="ECO:0000256" key="2">
    <source>
        <dbReference type="ARBA" id="ARBA00012552"/>
    </source>
</evidence>
<dbReference type="EMBL" id="LT598488">
    <property type="protein sequence ID" value="SCW01632.1"/>
    <property type="molecule type" value="Genomic_DNA"/>
</dbReference>
<dbReference type="OMA" id="DTIHGDK"/>
<dbReference type="SMART" id="SM00490">
    <property type="entry name" value="HELICc"/>
    <property type="match status" value="1"/>
</dbReference>
<evidence type="ECO:0000256" key="7">
    <source>
        <dbReference type="ARBA" id="ARBA00022884"/>
    </source>
</evidence>
<dbReference type="Gene3D" id="3.40.50.300">
    <property type="entry name" value="P-loop containing nucleotide triphosphate hydrolases"/>
    <property type="match status" value="2"/>
</dbReference>
<dbReference type="PROSITE" id="PS51195">
    <property type="entry name" value="Q_MOTIF"/>
    <property type="match status" value="1"/>
</dbReference>
<dbReference type="Pfam" id="PF00270">
    <property type="entry name" value="DEAD"/>
    <property type="match status" value="1"/>
</dbReference>
<dbReference type="Proteomes" id="UP000190831">
    <property type="component" value="Chromosome E"/>
</dbReference>
<keyword evidence="8" id="KW-0539">Nucleus</keyword>
<dbReference type="GO" id="GO:0003723">
    <property type="term" value="F:RNA binding"/>
    <property type="evidence" value="ECO:0007669"/>
    <property type="project" value="UniProtKB-KW"/>
</dbReference>
<organism evidence="17 18">
    <name type="scientific">Lachancea fermentati</name>
    <name type="common">Zygosaccharomyces fermentati</name>
    <dbReference type="NCBI Taxonomy" id="4955"/>
    <lineage>
        <taxon>Eukaryota</taxon>
        <taxon>Fungi</taxon>
        <taxon>Dikarya</taxon>
        <taxon>Ascomycota</taxon>
        <taxon>Saccharomycotina</taxon>
        <taxon>Saccharomycetes</taxon>
        <taxon>Saccharomycetales</taxon>
        <taxon>Saccharomycetaceae</taxon>
        <taxon>Lachancea</taxon>
    </lineage>
</organism>
<proteinExistence type="inferred from homology"/>
<dbReference type="PROSITE" id="PS00039">
    <property type="entry name" value="DEAD_ATP_HELICASE"/>
    <property type="match status" value="1"/>
</dbReference>
<evidence type="ECO:0000256" key="9">
    <source>
        <dbReference type="ARBA" id="ARBA00040655"/>
    </source>
</evidence>
<keyword evidence="18" id="KW-1185">Reference proteome</keyword>
<dbReference type="InterPro" id="IPR000629">
    <property type="entry name" value="RNA-helicase_DEAD-box_CS"/>
</dbReference>
<comment type="similarity">
    <text evidence="13">Belongs to the DEAD box helicase family.</text>
</comment>
<dbReference type="FunFam" id="3.40.50.300:FF:000031">
    <property type="entry name" value="Eukaryotic initiation factor 4A-III"/>
    <property type="match status" value="1"/>
</dbReference>
<keyword evidence="4 13" id="KW-0378">Hydrolase</keyword>
<gene>
    <name evidence="17" type="ORF">LAFE_0E03928G</name>
</gene>
<evidence type="ECO:0000259" key="15">
    <source>
        <dbReference type="PROSITE" id="PS51194"/>
    </source>
</evidence>
<protein>
    <recommendedName>
        <fullName evidence="9">ATP-dependent RNA helicase FAL1</fullName>
        <ecNumber evidence="2">3.6.4.13</ecNumber>
    </recommendedName>
    <alternativeName>
        <fullName evidence="10">ATP-dependent RNA helicase fal1</fullName>
    </alternativeName>
</protein>
<accession>A0A1G4MCX2</accession>
<dbReference type="STRING" id="4955.A0A1G4MCX2"/>
<dbReference type="GO" id="GO:0016787">
    <property type="term" value="F:hydrolase activity"/>
    <property type="evidence" value="ECO:0007669"/>
    <property type="project" value="UniProtKB-KW"/>
</dbReference>
<dbReference type="OrthoDB" id="10265785at2759"/>
<dbReference type="EC" id="3.6.4.13" evidence="2"/>
<sequence>MSFNREVDSKLKFKTSSKLKISPTFESMRLKEDLLRGIYSYGFEAPSAVQSRAITQIISGRDVIAQAQSGTGKTATFTIGMLQVIDLKSKDLQSMVLSPTRELAKQISQVVSNLGDYMNVSAHACTGGKTVQTDIKKLTQGCHVVSGTPGRVLDMIKRRLLNTRHLKMLILDEADELLSETLGFKQQIYDIFTKLPTSVQVVVVSATMNRDILEVTKKFMSDPVKILVKRDEISLEGIKQFHVNVDREEWKFDTLCDIYDSLTITQCVIFCNTKKKVDWLSAKLTQANFSVVSMHGDMKQEERDKVMNDFRSGNSRVLISTDVWARGIDVQQVSLVVNYDLPENLENYIHRIGRSGRFGRKGVAINFITRDDLSKLREIEKFYSIRIKPMPANLQDIS</sequence>
<evidence type="ECO:0000256" key="4">
    <source>
        <dbReference type="ARBA" id="ARBA00022801"/>
    </source>
</evidence>
<keyword evidence="5 13" id="KW-0347">Helicase</keyword>
<evidence type="ECO:0000256" key="10">
    <source>
        <dbReference type="ARBA" id="ARBA00040908"/>
    </source>
</evidence>
<dbReference type="SUPFAM" id="SSF52540">
    <property type="entry name" value="P-loop containing nucleoside triphosphate hydrolases"/>
    <property type="match status" value="2"/>
</dbReference>
<evidence type="ECO:0000256" key="1">
    <source>
        <dbReference type="ARBA" id="ARBA00004123"/>
    </source>
</evidence>
<dbReference type="GO" id="GO:0005524">
    <property type="term" value="F:ATP binding"/>
    <property type="evidence" value="ECO:0007669"/>
    <property type="project" value="UniProtKB-KW"/>
</dbReference>
<feature type="short sequence motif" description="Q motif" evidence="12">
    <location>
        <begin position="23"/>
        <end position="51"/>
    </location>
</feature>
<dbReference type="GO" id="GO:0003724">
    <property type="term" value="F:RNA helicase activity"/>
    <property type="evidence" value="ECO:0007669"/>
    <property type="project" value="UniProtKB-EC"/>
</dbReference>
<evidence type="ECO:0000256" key="5">
    <source>
        <dbReference type="ARBA" id="ARBA00022806"/>
    </source>
</evidence>
<evidence type="ECO:0000259" key="14">
    <source>
        <dbReference type="PROSITE" id="PS51192"/>
    </source>
</evidence>
<evidence type="ECO:0000256" key="11">
    <source>
        <dbReference type="ARBA" id="ARBA00047984"/>
    </source>
</evidence>
<dbReference type="InterPro" id="IPR001650">
    <property type="entry name" value="Helicase_C-like"/>
</dbReference>
<dbReference type="InterPro" id="IPR027417">
    <property type="entry name" value="P-loop_NTPase"/>
</dbReference>
<dbReference type="CDD" id="cd18787">
    <property type="entry name" value="SF2_C_DEAD"/>
    <property type="match status" value="1"/>
</dbReference>
<reference evidence="18" key="1">
    <citation type="submission" date="2016-03" db="EMBL/GenBank/DDBJ databases">
        <authorList>
            <person name="Devillers H."/>
        </authorList>
    </citation>
    <scope>NUCLEOTIDE SEQUENCE [LARGE SCALE GENOMIC DNA]</scope>
</reference>
<dbReference type="PROSITE" id="PS51194">
    <property type="entry name" value="HELICASE_CTER"/>
    <property type="match status" value="1"/>
</dbReference>
<dbReference type="GO" id="GO:0005634">
    <property type="term" value="C:nucleus"/>
    <property type="evidence" value="ECO:0007669"/>
    <property type="project" value="UniProtKB-SubCell"/>
</dbReference>
<feature type="domain" description="Helicase C-terminal" evidence="15">
    <location>
        <begin position="237"/>
        <end position="398"/>
    </location>
</feature>
<evidence type="ECO:0000313" key="18">
    <source>
        <dbReference type="Proteomes" id="UP000190831"/>
    </source>
</evidence>
<keyword evidence="3 13" id="KW-0547">Nucleotide-binding</keyword>
<dbReference type="AlphaFoldDB" id="A0A1G4MCX2"/>
<dbReference type="InterPro" id="IPR011545">
    <property type="entry name" value="DEAD/DEAH_box_helicase_dom"/>
</dbReference>